<dbReference type="GeneID" id="118404095"/>
<feature type="region of interest" description="Disordered" evidence="1">
    <location>
        <begin position="1"/>
        <end position="64"/>
    </location>
</feature>
<dbReference type="PANTHER" id="PTHR19959">
    <property type="entry name" value="KINESIN LIGHT CHAIN"/>
    <property type="match status" value="1"/>
</dbReference>
<proteinExistence type="predicted"/>
<accession>A0A9J7HIL6</accession>
<gene>
    <name evidence="3" type="primary">LOC118404095</name>
</gene>
<evidence type="ECO:0000313" key="2">
    <source>
        <dbReference type="Proteomes" id="UP000001554"/>
    </source>
</evidence>
<dbReference type="Proteomes" id="UP000001554">
    <property type="component" value="Chromosome 17"/>
</dbReference>
<organism evidence="2 3">
    <name type="scientific">Branchiostoma floridae</name>
    <name type="common">Florida lancelet</name>
    <name type="synonym">Amphioxus</name>
    <dbReference type="NCBI Taxonomy" id="7739"/>
    <lineage>
        <taxon>Eukaryota</taxon>
        <taxon>Metazoa</taxon>
        <taxon>Chordata</taxon>
        <taxon>Cephalochordata</taxon>
        <taxon>Leptocardii</taxon>
        <taxon>Amphioxiformes</taxon>
        <taxon>Branchiostomatidae</taxon>
        <taxon>Branchiostoma</taxon>
    </lineage>
</organism>
<protein>
    <submittedName>
        <fullName evidence="3">Uncharacterized protein LOC118404095 isoform X2</fullName>
    </submittedName>
</protein>
<evidence type="ECO:0000313" key="3">
    <source>
        <dbReference type="RefSeq" id="XP_035658950.1"/>
    </source>
</evidence>
<evidence type="ECO:0000256" key="1">
    <source>
        <dbReference type="SAM" id="MobiDB-lite"/>
    </source>
</evidence>
<reference evidence="2" key="1">
    <citation type="journal article" date="2020" name="Nat. Ecol. Evol.">
        <title>Deeply conserved synteny resolves early events in vertebrate evolution.</title>
        <authorList>
            <person name="Simakov O."/>
            <person name="Marletaz F."/>
            <person name="Yue J.X."/>
            <person name="O'Connell B."/>
            <person name="Jenkins J."/>
            <person name="Brandt A."/>
            <person name="Calef R."/>
            <person name="Tung C.H."/>
            <person name="Huang T.K."/>
            <person name="Schmutz J."/>
            <person name="Satoh N."/>
            <person name="Yu J.K."/>
            <person name="Putnam N.H."/>
            <person name="Green R.E."/>
            <person name="Rokhsar D.S."/>
        </authorList>
    </citation>
    <scope>NUCLEOTIDE SEQUENCE [LARGE SCALE GENOMIC DNA]</scope>
    <source>
        <strain evidence="2">S238N-H82</strain>
    </source>
</reference>
<feature type="compositionally biased region" description="Polar residues" evidence="1">
    <location>
        <begin position="1"/>
        <end position="34"/>
    </location>
</feature>
<dbReference type="RefSeq" id="XP_035658950.1">
    <property type="nucleotide sequence ID" value="XM_035803057.1"/>
</dbReference>
<feature type="compositionally biased region" description="Polar residues" evidence="1">
    <location>
        <begin position="42"/>
        <end position="57"/>
    </location>
</feature>
<dbReference type="PANTHER" id="PTHR19959:SF119">
    <property type="entry name" value="FUNGAL LIPASE-LIKE DOMAIN-CONTAINING PROTEIN"/>
    <property type="match status" value="1"/>
</dbReference>
<name>A0A9J7HIL6_BRAFL</name>
<reference evidence="3" key="2">
    <citation type="submission" date="2025-08" db="UniProtKB">
        <authorList>
            <consortium name="RefSeq"/>
        </authorList>
    </citation>
    <scope>IDENTIFICATION</scope>
    <source>
        <strain evidence="3">S238N-H82</strain>
        <tissue evidence="3">Testes</tissue>
    </source>
</reference>
<dbReference type="AlphaFoldDB" id="A0A9J7HIL6"/>
<sequence>MGQSWSKEAGTDNQPSCLQTSPQSASNVTTQTNRPEIPVEEGTTNPENSSDNINVQEDTGRAGQTEELDKAENDIAEALKSIHVKDPTTDQKIKEAEYLCQLSDVYLKKGIQSKDGGDFTKAAALCNAALVRARAEDREDIEQTNIQVSQLFLKHVLRIDKVVDNGCADKGKLILMEHREFVEKEMKRIEQEADPYTLEDEDPTIREVEKKRAEAIKVLFQAIVEQRKVFITGLIDECIKVMGPPPCKYAMIGFGFTSHRIGNSIL</sequence>
<keyword evidence="2" id="KW-1185">Reference proteome</keyword>